<reference evidence="1" key="1">
    <citation type="submission" date="2022-01" db="EMBL/GenBank/DDBJ databases">
        <title>Genome Sequence Resource for Two Populations of Ditylenchus destructor, the Migratory Endoparasitic Phytonematode.</title>
        <authorList>
            <person name="Zhang H."/>
            <person name="Lin R."/>
            <person name="Xie B."/>
        </authorList>
    </citation>
    <scope>NUCLEOTIDE SEQUENCE</scope>
    <source>
        <strain evidence="1">BazhouSP</strain>
    </source>
</reference>
<protein>
    <submittedName>
        <fullName evidence="1">Uncharacterized protein</fullName>
    </submittedName>
</protein>
<proteinExistence type="predicted"/>
<name>A0AAD4MZX1_9BILA</name>
<accession>A0AAD4MZX1</accession>
<evidence type="ECO:0000313" key="2">
    <source>
        <dbReference type="Proteomes" id="UP001201812"/>
    </source>
</evidence>
<dbReference type="Proteomes" id="UP001201812">
    <property type="component" value="Unassembled WGS sequence"/>
</dbReference>
<gene>
    <name evidence="1" type="ORF">DdX_09497</name>
</gene>
<organism evidence="1 2">
    <name type="scientific">Ditylenchus destructor</name>
    <dbReference type="NCBI Taxonomy" id="166010"/>
    <lineage>
        <taxon>Eukaryota</taxon>
        <taxon>Metazoa</taxon>
        <taxon>Ecdysozoa</taxon>
        <taxon>Nematoda</taxon>
        <taxon>Chromadorea</taxon>
        <taxon>Rhabditida</taxon>
        <taxon>Tylenchina</taxon>
        <taxon>Tylenchomorpha</taxon>
        <taxon>Sphaerularioidea</taxon>
        <taxon>Anguinidae</taxon>
        <taxon>Anguininae</taxon>
        <taxon>Ditylenchus</taxon>
    </lineage>
</organism>
<evidence type="ECO:0000313" key="1">
    <source>
        <dbReference type="EMBL" id="KAI1712865.1"/>
    </source>
</evidence>
<comment type="caution">
    <text evidence="1">The sequence shown here is derived from an EMBL/GenBank/DDBJ whole genome shotgun (WGS) entry which is preliminary data.</text>
</comment>
<dbReference type="EMBL" id="JAKKPZ010000017">
    <property type="protein sequence ID" value="KAI1712865.1"/>
    <property type="molecule type" value="Genomic_DNA"/>
</dbReference>
<keyword evidence="2" id="KW-1185">Reference proteome</keyword>
<sequence length="122" mass="13848">MNNPSAMIKCSKPFVEGKTCCWERHGRHTLPRRPFHKYHDSGCLRRALAKAPNYNLSRAQVALCYSPKSLAKASLHSFSRTHSGKNEQSAPCSFPLAGQTLDAYLRRSFYSLYKRESRATLV</sequence>
<dbReference type="AlphaFoldDB" id="A0AAD4MZX1"/>